<name>A0A2P2PNZ5_RHIMU</name>
<organism evidence="1">
    <name type="scientific">Rhizophora mucronata</name>
    <name type="common">Asiatic mangrove</name>
    <dbReference type="NCBI Taxonomy" id="61149"/>
    <lineage>
        <taxon>Eukaryota</taxon>
        <taxon>Viridiplantae</taxon>
        <taxon>Streptophyta</taxon>
        <taxon>Embryophyta</taxon>
        <taxon>Tracheophyta</taxon>
        <taxon>Spermatophyta</taxon>
        <taxon>Magnoliopsida</taxon>
        <taxon>eudicotyledons</taxon>
        <taxon>Gunneridae</taxon>
        <taxon>Pentapetalae</taxon>
        <taxon>rosids</taxon>
        <taxon>fabids</taxon>
        <taxon>Malpighiales</taxon>
        <taxon>Rhizophoraceae</taxon>
        <taxon>Rhizophora</taxon>
    </lineage>
</organism>
<proteinExistence type="predicted"/>
<reference evidence="1" key="1">
    <citation type="submission" date="2018-02" db="EMBL/GenBank/DDBJ databases">
        <title>Rhizophora mucronata_Transcriptome.</title>
        <authorList>
            <person name="Meera S.P."/>
            <person name="Sreeshan A."/>
            <person name="Augustine A."/>
        </authorList>
    </citation>
    <scope>NUCLEOTIDE SEQUENCE</scope>
    <source>
        <tissue evidence="1">Leaf</tissue>
    </source>
</reference>
<evidence type="ECO:0000313" key="1">
    <source>
        <dbReference type="EMBL" id="MBX56424.1"/>
    </source>
</evidence>
<sequence length="30" mass="3004">MEEDGLGSHSVLSVAIGASHAMCLVSRSGC</sequence>
<accession>A0A2P2PNZ5</accession>
<dbReference type="EMBL" id="GGEC01075940">
    <property type="protein sequence ID" value="MBX56424.1"/>
    <property type="molecule type" value="Transcribed_RNA"/>
</dbReference>
<dbReference type="AlphaFoldDB" id="A0A2P2PNZ5"/>
<protein>
    <submittedName>
        <fullName evidence="1">Uncharacterized protein</fullName>
    </submittedName>
</protein>